<comment type="caution">
    <text evidence="8">The sequence shown here is derived from an EMBL/GenBank/DDBJ whole genome shotgun (WGS) entry which is preliminary data.</text>
</comment>
<dbReference type="InterPro" id="IPR042094">
    <property type="entry name" value="T2SS_GspF_sf"/>
</dbReference>
<dbReference type="EMBL" id="AJSR01002010">
    <property type="protein sequence ID" value="EKM29627.1"/>
    <property type="molecule type" value="Genomic_DNA"/>
</dbReference>
<feature type="domain" description="Type II secretion system protein GspF" evidence="7">
    <location>
        <begin position="160"/>
        <end position="279"/>
    </location>
</feature>
<evidence type="ECO:0000256" key="4">
    <source>
        <dbReference type="ARBA" id="ARBA00022989"/>
    </source>
</evidence>
<keyword evidence="5 6" id="KW-0472">Membrane</keyword>
<dbReference type="GO" id="GO:0005886">
    <property type="term" value="C:plasma membrane"/>
    <property type="evidence" value="ECO:0007669"/>
    <property type="project" value="UniProtKB-SubCell"/>
</dbReference>
<dbReference type="Pfam" id="PF00482">
    <property type="entry name" value="T2SSF"/>
    <property type="match status" value="1"/>
</dbReference>
<dbReference type="Gene3D" id="1.20.81.30">
    <property type="entry name" value="Type II secretion system (T2SS), domain F"/>
    <property type="match status" value="1"/>
</dbReference>
<gene>
    <name evidence="8" type="ORF">VCHENC02_4576</name>
</gene>
<feature type="transmembrane region" description="Helical" evidence="6">
    <location>
        <begin position="117"/>
        <end position="136"/>
    </location>
</feature>
<reference evidence="8 9" key="1">
    <citation type="submission" date="2012-10" db="EMBL/GenBank/DDBJ databases">
        <title>Genome sequence of Vibrio Cholerae HENC-02.</title>
        <authorList>
            <person name="Eppinger M."/>
            <person name="Hasan N.A."/>
            <person name="Sengamalay N."/>
            <person name="Hine E."/>
            <person name="Su Q."/>
            <person name="Daugherty S.C."/>
            <person name="Young S."/>
            <person name="Sadzewicz L."/>
            <person name="Tallon L."/>
            <person name="Cebula T.A."/>
            <person name="Ravel J."/>
            <person name="Colwell R.R."/>
        </authorList>
    </citation>
    <scope>NUCLEOTIDE SEQUENCE [LARGE SCALE GENOMIC DNA]</scope>
    <source>
        <strain evidence="8 9">HENC-02</strain>
    </source>
</reference>
<dbReference type="AlphaFoldDB" id="A0A454CT79"/>
<keyword evidence="4 6" id="KW-1133">Transmembrane helix</keyword>
<evidence type="ECO:0000256" key="3">
    <source>
        <dbReference type="ARBA" id="ARBA00022692"/>
    </source>
</evidence>
<evidence type="ECO:0000259" key="7">
    <source>
        <dbReference type="Pfam" id="PF00482"/>
    </source>
</evidence>
<evidence type="ECO:0000256" key="1">
    <source>
        <dbReference type="ARBA" id="ARBA00004651"/>
    </source>
</evidence>
<comment type="subcellular location">
    <subcellularLocation>
        <location evidence="1">Cell membrane</location>
        <topology evidence="1">Multi-pass membrane protein</topology>
    </subcellularLocation>
</comment>
<feature type="transmembrane region" description="Helical" evidence="6">
    <location>
        <begin position="263"/>
        <end position="283"/>
    </location>
</feature>
<feature type="transmembrane region" description="Helical" evidence="6">
    <location>
        <begin position="6"/>
        <end position="25"/>
    </location>
</feature>
<organism evidence="8 9">
    <name type="scientific">Vibrio harveyi</name>
    <name type="common">Beneckea harveyi</name>
    <dbReference type="NCBI Taxonomy" id="669"/>
    <lineage>
        <taxon>Bacteria</taxon>
        <taxon>Pseudomonadati</taxon>
        <taxon>Pseudomonadota</taxon>
        <taxon>Gammaproteobacteria</taxon>
        <taxon>Vibrionales</taxon>
        <taxon>Vibrionaceae</taxon>
        <taxon>Vibrio</taxon>
    </lineage>
</organism>
<sequence>MESQFPLFLVLLFLSVFFISQALILPSAGKKVKHKQLIKRIHDSHKHIDEESISLLRENSLKHLSPLERWLVNFSLFDGLKKKLELAGISMGFTRFLLLSFLAGVAVGLVIFLFGQVWYMCVGVTIACWVAIYFYLQKMIADRLMKFEEQLPEALDIIKRVLQAGQPITQAFGEVGREMSAPLGPEFLNTFNLLNYGYDLRLAIMQMSERTPTVSMLAFSSAVLLQKETGGNLVENIEKLSQILRARFKLARKIKTISAESRMSAWVLVLAPFGLYVIISLVRPEYIELLHTTPMGVKMVVGGMVSLFVGTLWIRKIVNIEV</sequence>
<evidence type="ECO:0000313" key="8">
    <source>
        <dbReference type="EMBL" id="EKM29627.1"/>
    </source>
</evidence>
<name>A0A454CT79_VIBHA</name>
<feature type="transmembrane region" description="Helical" evidence="6">
    <location>
        <begin position="295"/>
        <end position="314"/>
    </location>
</feature>
<dbReference type="PANTHER" id="PTHR35007:SF1">
    <property type="entry name" value="PILUS ASSEMBLY PROTEIN"/>
    <property type="match status" value="1"/>
</dbReference>
<evidence type="ECO:0000256" key="6">
    <source>
        <dbReference type="SAM" id="Phobius"/>
    </source>
</evidence>
<evidence type="ECO:0000313" key="9">
    <source>
        <dbReference type="Proteomes" id="UP000008367"/>
    </source>
</evidence>
<protein>
    <submittedName>
        <fullName evidence="8">Bacterial type II secretion system F domain protein</fullName>
    </submittedName>
</protein>
<keyword evidence="3 6" id="KW-0812">Transmembrane</keyword>
<keyword evidence="2" id="KW-1003">Cell membrane</keyword>
<proteinExistence type="predicted"/>
<evidence type="ECO:0000256" key="5">
    <source>
        <dbReference type="ARBA" id="ARBA00023136"/>
    </source>
</evidence>
<dbReference type="Proteomes" id="UP000008367">
    <property type="component" value="Unassembled WGS sequence"/>
</dbReference>
<dbReference type="InterPro" id="IPR018076">
    <property type="entry name" value="T2SS_GspF_dom"/>
</dbReference>
<feature type="transmembrane region" description="Helical" evidence="6">
    <location>
        <begin position="92"/>
        <end position="111"/>
    </location>
</feature>
<evidence type="ECO:0000256" key="2">
    <source>
        <dbReference type="ARBA" id="ARBA00022475"/>
    </source>
</evidence>
<accession>A0A454CT79</accession>
<dbReference type="PANTHER" id="PTHR35007">
    <property type="entry name" value="INTEGRAL MEMBRANE PROTEIN-RELATED"/>
    <property type="match status" value="1"/>
</dbReference>